<dbReference type="EMBL" id="JAPNNL010000114">
    <property type="protein sequence ID" value="MDA0636612.1"/>
    <property type="molecule type" value="Genomic_DNA"/>
</dbReference>
<dbReference type="Proteomes" id="UP001144036">
    <property type="component" value="Unassembled WGS sequence"/>
</dbReference>
<dbReference type="PANTHER" id="PTHR37292:SF2">
    <property type="entry name" value="DUF262 DOMAIN-CONTAINING PROTEIN"/>
    <property type="match status" value="1"/>
</dbReference>
<dbReference type="Pfam" id="PF03235">
    <property type="entry name" value="GmrSD_N"/>
    <property type="match status" value="1"/>
</dbReference>
<gene>
    <name evidence="2" type="ORF">OUY22_24640</name>
</gene>
<organism evidence="2 3">
    <name type="scientific">Nonomuraea corallina</name>
    <dbReference type="NCBI Taxonomy" id="2989783"/>
    <lineage>
        <taxon>Bacteria</taxon>
        <taxon>Bacillati</taxon>
        <taxon>Actinomycetota</taxon>
        <taxon>Actinomycetes</taxon>
        <taxon>Streptosporangiales</taxon>
        <taxon>Streptosporangiaceae</taxon>
        <taxon>Nonomuraea</taxon>
    </lineage>
</organism>
<evidence type="ECO:0000313" key="2">
    <source>
        <dbReference type="EMBL" id="MDA0636612.1"/>
    </source>
</evidence>
<name>A0ABT4SHB6_9ACTN</name>
<evidence type="ECO:0000313" key="3">
    <source>
        <dbReference type="Proteomes" id="UP001144036"/>
    </source>
</evidence>
<protein>
    <submittedName>
        <fullName evidence="2">DUF262 domain-containing protein</fullName>
    </submittedName>
</protein>
<sequence>MAAATRPKVDSISPGDLVDLALQGRIRMPTFQRSYRWDQDDVTRLFDSVLRGYPIGIVLFWQRPATAASVLIGHLRIEADAVGDAFWVVDGQQRITSLVGALTATEETVDPRFRIYFDVAQRTFVSLPRRHQPGEDRFPMSLVLDPAGVNAWIRARAHLSSEQIALVDQVVAAVRDYRIPMYVVTGHHEDALRDIFERTNTFGKPLKSTEVFNALHAMSGKGKPGDLRMLRDSVRTFGFGELPEQILVQSLLAIRGVEADRDLRDEFVDDDDRRKTFARTESALGHVVDYLRDEAGIPHVRLVPREWCIPVLAGYVATFGPPQGRAAELIRRWIWRSAVLRGFHADTVELRSATAAVHTDPLASAQRLLGLLPRMDRWSPDLSKVGLDRVEGRVNVLGLLSRSPRRLFADPAKSGEPIDVMRLLDDGGPLIPIIQDSSPSGHELANRLIHPPSEEPIVDLLMRQEFDDRVLAGHCLDAASMALLRGGRLDGFLRRRAEEVRSVIADHVQSRALFGFPDGPDVTALLGEGEEFD</sequence>
<dbReference type="PANTHER" id="PTHR37292">
    <property type="entry name" value="VNG6097C"/>
    <property type="match status" value="1"/>
</dbReference>
<evidence type="ECO:0000259" key="1">
    <source>
        <dbReference type="Pfam" id="PF03235"/>
    </source>
</evidence>
<reference evidence="2" key="1">
    <citation type="submission" date="2022-11" db="EMBL/GenBank/DDBJ databases">
        <title>Nonomuraea corallina sp. nov., a new species of the genus Nonomuraea isolated from sea side sediment in Thai sea.</title>
        <authorList>
            <person name="Ngamcharungchit C."/>
            <person name="Matsumoto A."/>
            <person name="Suriyachadkun C."/>
            <person name="Panbangred W."/>
            <person name="Inahashi Y."/>
            <person name="Intra B."/>
        </authorList>
    </citation>
    <scope>NUCLEOTIDE SEQUENCE</scope>
    <source>
        <strain evidence="2">MCN248</strain>
    </source>
</reference>
<accession>A0ABT4SHB6</accession>
<dbReference type="RefSeq" id="WP_270157504.1">
    <property type="nucleotide sequence ID" value="NZ_JAPNNL010000114.1"/>
</dbReference>
<comment type="caution">
    <text evidence="2">The sequence shown here is derived from an EMBL/GenBank/DDBJ whole genome shotgun (WGS) entry which is preliminary data.</text>
</comment>
<dbReference type="InterPro" id="IPR004919">
    <property type="entry name" value="GmrSD_N"/>
</dbReference>
<feature type="domain" description="GmrSD restriction endonucleases N-terminal" evidence="1">
    <location>
        <begin position="17"/>
        <end position="216"/>
    </location>
</feature>
<keyword evidence="3" id="KW-1185">Reference proteome</keyword>
<proteinExistence type="predicted"/>